<keyword evidence="1" id="KW-1133">Transmembrane helix</keyword>
<feature type="transmembrane region" description="Helical" evidence="1">
    <location>
        <begin position="154"/>
        <end position="181"/>
    </location>
</feature>
<gene>
    <name evidence="2" type="ORF">GCWU0000282_001459</name>
</gene>
<proteinExistence type="predicted"/>
<name>V2XM93_9FIRM</name>
<feature type="transmembrane region" description="Helical" evidence="1">
    <location>
        <begin position="54"/>
        <end position="79"/>
    </location>
</feature>
<dbReference type="OrthoDB" id="9816138at2"/>
<organism evidence="2 3">
    <name type="scientific">Catonella morbi ATCC 51271</name>
    <dbReference type="NCBI Taxonomy" id="592026"/>
    <lineage>
        <taxon>Bacteria</taxon>
        <taxon>Bacillati</taxon>
        <taxon>Bacillota</taxon>
        <taxon>Clostridia</taxon>
        <taxon>Lachnospirales</taxon>
        <taxon>Lachnospiraceae</taxon>
        <taxon>Catonella</taxon>
    </lineage>
</organism>
<evidence type="ECO:0000313" key="2">
    <source>
        <dbReference type="EMBL" id="ESL03299.1"/>
    </source>
</evidence>
<dbReference type="EMBL" id="ACIL03000012">
    <property type="protein sequence ID" value="ESL03299.1"/>
    <property type="molecule type" value="Genomic_DNA"/>
</dbReference>
<comment type="caution">
    <text evidence="2">The sequence shown here is derived from an EMBL/GenBank/DDBJ whole genome shotgun (WGS) entry which is preliminary data.</text>
</comment>
<keyword evidence="1" id="KW-0472">Membrane</keyword>
<feature type="transmembrane region" description="Helical" evidence="1">
    <location>
        <begin position="12"/>
        <end position="34"/>
    </location>
</feature>
<reference evidence="2 3" key="1">
    <citation type="submission" date="2013-06" db="EMBL/GenBank/DDBJ databases">
        <authorList>
            <person name="Weinstock G."/>
            <person name="Sodergren E."/>
            <person name="Clifton S."/>
            <person name="Fulton L."/>
            <person name="Fulton B."/>
            <person name="Courtney L."/>
            <person name="Fronick C."/>
            <person name="Harrison M."/>
            <person name="Strong C."/>
            <person name="Farmer C."/>
            <person name="Delahaunty K."/>
            <person name="Markovic C."/>
            <person name="Hall O."/>
            <person name="Minx P."/>
            <person name="Tomlinson C."/>
            <person name="Mitreva M."/>
            <person name="Nelson J."/>
            <person name="Hou S."/>
            <person name="Wollam A."/>
            <person name="Pepin K.H."/>
            <person name="Johnson M."/>
            <person name="Bhonagiri V."/>
            <person name="Nash W.E."/>
            <person name="Warren W."/>
            <person name="Chinwalla A."/>
            <person name="Mardis E.R."/>
            <person name="Wilson R.K."/>
        </authorList>
    </citation>
    <scope>NUCLEOTIDE SEQUENCE [LARGE SCALE GENOMIC DNA]</scope>
    <source>
        <strain evidence="2 3">ATCC 51271</strain>
    </source>
</reference>
<dbReference type="HOGENOM" id="CLU_086294_0_0_9"/>
<feature type="transmembrane region" description="Helical" evidence="1">
    <location>
        <begin position="193"/>
        <end position="220"/>
    </location>
</feature>
<dbReference type="RefSeq" id="WP_023354338.1">
    <property type="nucleotide sequence ID" value="NZ_KI535367.1"/>
</dbReference>
<protein>
    <submittedName>
        <fullName evidence="2">Uncharacterized protein</fullName>
    </submittedName>
</protein>
<sequence length="266" mass="28892">MFGKLIKNEFRNIGKFLLLINTIVLGMHLLSVVFEQVYNSGVFTGTIFEKIFGVFAGIYILSILAVNFIIVLVFAVRFYRKVYSVEGYLTHTLPVKKSGIYLAMLISSSVGTIITTAVSLGYPLTRVANEVLAVGKVSLKDLFMVAARYNVTGLTYFLIILGAVCSVFAAFGLLFLCISIGQNWKSHPVLGSILSYWLITTALQIFGAIAMVSLASAGIVDNFIRSIRTPGAVVNAIACWGIGIEVIGIAIMSVISVVIMKKKLNL</sequence>
<dbReference type="STRING" id="592026.GCWU0000282_001459"/>
<accession>V2XM93</accession>
<keyword evidence="1" id="KW-0812">Transmembrane</keyword>
<feature type="transmembrane region" description="Helical" evidence="1">
    <location>
        <begin position="232"/>
        <end position="260"/>
    </location>
</feature>
<evidence type="ECO:0000313" key="3">
    <source>
        <dbReference type="Proteomes" id="UP000018227"/>
    </source>
</evidence>
<dbReference type="AlphaFoldDB" id="V2XM93"/>
<evidence type="ECO:0000256" key="1">
    <source>
        <dbReference type="SAM" id="Phobius"/>
    </source>
</evidence>
<keyword evidence="3" id="KW-1185">Reference proteome</keyword>
<dbReference type="Proteomes" id="UP000018227">
    <property type="component" value="Unassembled WGS sequence"/>
</dbReference>
<feature type="transmembrane region" description="Helical" evidence="1">
    <location>
        <begin position="100"/>
        <end position="122"/>
    </location>
</feature>